<dbReference type="RefSeq" id="WP_192147785.1">
    <property type="nucleotide sequence ID" value="NZ_JACYXI010000004.1"/>
</dbReference>
<protein>
    <recommendedName>
        <fullName evidence="5">Urease accessory protein UreE</fullName>
    </recommendedName>
</protein>
<evidence type="ECO:0000256" key="3">
    <source>
        <dbReference type="ARBA" id="ARBA00022596"/>
    </source>
</evidence>
<dbReference type="SUPFAM" id="SSF69287">
    <property type="entry name" value="Urease metallochaperone UreE, N-terminal domain"/>
    <property type="match status" value="1"/>
</dbReference>
<comment type="function">
    <text evidence="5">Involved in urease metallocenter assembly. Binds nickel. Probably functions as a nickel donor during metallocenter assembly.</text>
</comment>
<name>A0ABR9CMX8_9HYPH</name>
<dbReference type="HAMAP" id="MF_00822">
    <property type="entry name" value="UreE"/>
    <property type="match status" value="1"/>
</dbReference>
<evidence type="ECO:0000256" key="4">
    <source>
        <dbReference type="ARBA" id="ARBA00023186"/>
    </source>
</evidence>
<feature type="compositionally biased region" description="Basic and acidic residues" evidence="6">
    <location>
        <begin position="148"/>
        <end position="172"/>
    </location>
</feature>
<evidence type="ECO:0000256" key="6">
    <source>
        <dbReference type="SAM" id="MobiDB-lite"/>
    </source>
</evidence>
<accession>A0ABR9CMX8</accession>
<evidence type="ECO:0000313" key="9">
    <source>
        <dbReference type="Proteomes" id="UP000632063"/>
    </source>
</evidence>
<dbReference type="PIRSF" id="PIRSF036402">
    <property type="entry name" value="Ureas_acces_UreE"/>
    <property type="match status" value="1"/>
</dbReference>
<dbReference type="SMART" id="SM00988">
    <property type="entry name" value="UreE_N"/>
    <property type="match status" value="1"/>
</dbReference>
<dbReference type="EMBL" id="JACYXI010000004">
    <property type="protein sequence ID" value="MBD8891656.1"/>
    <property type="molecule type" value="Genomic_DNA"/>
</dbReference>
<dbReference type="InterPro" id="IPR007864">
    <property type="entry name" value="UreE_C_dom"/>
</dbReference>
<keyword evidence="2 5" id="KW-0963">Cytoplasm</keyword>
<dbReference type="Gene3D" id="2.60.260.20">
    <property type="entry name" value="Urease metallochaperone UreE, N-terminal domain"/>
    <property type="match status" value="1"/>
</dbReference>
<evidence type="ECO:0000313" key="8">
    <source>
        <dbReference type="EMBL" id="MBD8891656.1"/>
    </source>
</evidence>
<comment type="caution">
    <text evidence="8">The sequence shown here is derived from an EMBL/GenBank/DDBJ whole genome shotgun (WGS) entry which is preliminary data.</text>
</comment>
<gene>
    <name evidence="5" type="primary">ureE</name>
    <name evidence="8" type="ORF">IG616_08855</name>
</gene>
<keyword evidence="3 5" id="KW-0533">Nickel</keyword>
<comment type="similarity">
    <text evidence="5">Belongs to the UreE family.</text>
</comment>
<evidence type="ECO:0000256" key="1">
    <source>
        <dbReference type="ARBA" id="ARBA00004496"/>
    </source>
</evidence>
<comment type="subcellular location">
    <subcellularLocation>
        <location evidence="1 5">Cytoplasm</location>
    </subcellularLocation>
</comment>
<dbReference type="CDD" id="cd00571">
    <property type="entry name" value="UreE"/>
    <property type="match status" value="1"/>
</dbReference>
<dbReference type="SUPFAM" id="SSF69737">
    <property type="entry name" value="Urease metallochaperone UreE, C-terminal domain"/>
    <property type="match status" value="1"/>
</dbReference>
<dbReference type="Gene3D" id="3.30.70.790">
    <property type="entry name" value="UreE, C-terminal domain"/>
    <property type="match status" value="1"/>
</dbReference>
<reference evidence="9" key="1">
    <citation type="submission" date="2020-09" db="EMBL/GenBank/DDBJ databases">
        <title>The genome sequence of strain Labrenzia suaedae 4C16A.</title>
        <authorList>
            <person name="Liu Y."/>
        </authorList>
    </citation>
    <scope>NUCLEOTIDE SEQUENCE [LARGE SCALE GENOMIC DNA]</scope>
    <source>
        <strain evidence="9">4C16A</strain>
    </source>
</reference>
<keyword evidence="4 5" id="KW-0143">Chaperone</keyword>
<organism evidence="8 9">
    <name type="scientific">Roseibium litorale</name>
    <dbReference type="NCBI Taxonomy" id="2803841"/>
    <lineage>
        <taxon>Bacteria</taxon>
        <taxon>Pseudomonadati</taxon>
        <taxon>Pseudomonadota</taxon>
        <taxon>Alphaproteobacteria</taxon>
        <taxon>Hyphomicrobiales</taxon>
        <taxon>Stappiaceae</taxon>
        <taxon>Roseibium</taxon>
    </lineage>
</organism>
<dbReference type="InterPro" id="IPR036118">
    <property type="entry name" value="UreE_N_sf"/>
</dbReference>
<reference evidence="8 9" key="2">
    <citation type="journal article" date="2021" name="Int. J. Syst. Evol. Microbiol.">
        <title>Roseibium litorale sp. nov., isolated from a tidal flat sediment and proposal for the reclassification of Labrenzia polysiphoniae as Roseibium polysiphoniae comb. nov.</title>
        <authorList>
            <person name="Liu Y."/>
            <person name="Pei T."/>
            <person name="Du J."/>
            <person name="Chao M."/>
            <person name="Deng M.R."/>
            <person name="Zhu H."/>
        </authorList>
    </citation>
    <scope>NUCLEOTIDE SEQUENCE [LARGE SCALE GENOMIC DNA]</scope>
    <source>
        <strain evidence="8 9">4C16A</strain>
    </source>
</reference>
<keyword evidence="9" id="KW-1185">Reference proteome</keyword>
<evidence type="ECO:0000256" key="2">
    <source>
        <dbReference type="ARBA" id="ARBA00022490"/>
    </source>
</evidence>
<dbReference type="InterPro" id="IPR004029">
    <property type="entry name" value="UreE_N"/>
</dbReference>
<sequence length="172" mass="18789">MIRVSTILSAGTWSEVPADTITLDREDRHRRRAVMTAANGLSFLLDAPSAVHLHHGDGLQLEDGRIVEVIGADEDLVEIAADDMAHLVKISWHLGNRHLPSQLLGSVLRIRRDHVIEDMVTRLGGKLTAVSAPFDPEGGAYGHGQTQGHDHGPHHGHSHAHDHSHEHGHSHD</sequence>
<dbReference type="InterPro" id="IPR012406">
    <property type="entry name" value="UreE"/>
</dbReference>
<proteinExistence type="inferred from homology"/>
<dbReference type="Proteomes" id="UP000632063">
    <property type="component" value="Unassembled WGS sequence"/>
</dbReference>
<evidence type="ECO:0000256" key="5">
    <source>
        <dbReference type="HAMAP-Rule" id="MF_00822"/>
    </source>
</evidence>
<evidence type="ECO:0000259" key="7">
    <source>
        <dbReference type="SMART" id="SM00988"/>
    </source>
</evidence>
<feature type="region of interest" description="Disordered" evidence="6">
    <location>
        <begin position="134"/>
        <end position="172"/>
    </location>
</feature>
<dbReference type="Pfam" id="PF02814">
    <property type="entry name" value="UreE_N"/>
    <property type="match status" value="1"/>
</dbReference>
<feature type="domain" description="UreE urease accessory N-terminal" evidence="7">
    <location>
        <begin position="2"/>
        <end position="67"/>
    </location>
</feature>
<dbReference type="Pfam" id="PF05194">
    <property type="entry name" value="UreE_C"/>
    <property type="match status" value="1"/>
</dbReference>